<gene>
    <name evidence="2" type="ORF">GCM10023215_12340</name>
</gene>
<protein>
    <submittedName>
        <fullName evidence="2">Uncharacterized protein</fullName>
    </submittedName>
</protein>
<comment type="caution">
    <text evidence="2">The sequence shown here is derived from an EMBL/GenBank/DDBJ whole genome shotgun (WGS) entry which is preliminary data.</text>
</comment>
<organism evidence="2 3">
    <name type="scientific">Pseudonocardia yuanmonensis</name>
    <dbReference type="NCBI Taxonomy" id="1095914"/>
    <lineage>
        <taxon>Bacteria</taxon>
        <taxon>Bacillati</taxon>
        <taxon>Actinomycetota</taxon>
        <taxon>Actinomycetes</taxon>
        <taxon>Pseudonocardiales</taxon>
        <taxon>Pseudonocardiaceae</taxon>
        <taxon>Pseudonocardia</taxon>
    </lineage>
</organism>
<evidence type="ECO:0000313" key="3">
    <source>
        <dbReference type="Proteomes" id="UP001500325"/>
    </source>
</evidence>
<dbReference type="Proteomes" id="UP001500325">
    <property type="component" value="Unassembled WGS sequence"/>
</dbReference>
<dbReference type="RefSeq" id="WP_345378923.1">
    <property type="nucleotide sequence ID" value="NZ_BAABIC010000003.1"/>
</dbReference>
<proteinExistence type="predicted"/>
<feature type="compositionally biased region" description="Pro residues" evidence="1">
    <location>
        <begin position="8"/>
        <end position="18"/>
    </location>
</feature>
<sequence>MTTEEPLLPEPPPQVPHGPDPDLDQPPFVPPDDEACGLVEPVRPEPDRRPPAIDLDEEPPF</sequence>
<dbReference type="EMBL" id="BAABIC010000003">
    <property type="protein sequence ID" value="GAA4680449.1"/>
    <property type="molecule type" value="Genomic_DNA"/>
</dbReference>
<feature type="compositionally biased region" description="Basic and acidic residues" evidence="1">
    <location>
        <begin position="42"/>
        <end position="51"/>
    </location>
</feature>
<keyword evidence="3" id="KW-1185">Reference proteome</keyword>
<evidence type="ECO:0000313" key="2">
    <source>
        <dbReference type="EMBL" id="GAA4680449.1"/>
    </source>
</evidence>
<feature type="region of interest" description="Disordered" evidence="1">
    <location>
        <begin position="1"/>
        <end position="61"/>
    </location>
</feature>
<evidence type="ECO:0000256" key="1">
    <source>
        <dbReference type="SAM" id="MobiDB-lite"/>
    </source>
</evidence>
<reference evidence="3" key="1">
    <citation type="journal article" date="2019" name="Int. J. Syst. Evol. Microbiol.">
        <title>The Global Catalogue of Microorganisms (GCM) 10K type strain sequencing project: providing services to taxonomists for standard genome sequencing and annotation.</title>
        <authorList>
            <consortium name="The Broad Institute Genomics Platform"/>
            <consortium name="The Broad Institute Genome Sequencing Center for Infectious Disease"/>
            <person name="Wu L."/>
            <person name="Ma J."/>
        </authorList>
    </citation>
    <scope>NUCLEOTIDE SEQUENCE [LARGE SCALE GENOMIC DNA]</scope>
    <source>
        <strain evidence="3">JCM 18055</strain>
    </source>
</reference>
<accession>A0ABP8W5A5</accession>
<name>A0ABP8W5A5_9PSEU</name>